<dbReference type="PANTHER" id="PTHR21040">
    <property type="entry name" value="BCDNA.GH04120"/>
    <property type="match status" value="1"/>
</dbReference>
<evidence type="ECO:0000256" key="4">
    <source>
        <dbReference type="ARBA" id="ARBA00022801"/>
    </source>
</evidence>
<dbReference type="STRING" id="29170.A0A368G9K4"/>
<evidence type="ECO:0000313" key="7">
    <source>
        <dbReference type="EMBL" id="RCN41076.1"/>
    </source>
</evidence>
<dbReference type="Proteomes" id="UP000252519">
    <property type="component" value="Unassembled WGS sequence"/>
</dbReference>
<evidence type="ECO:0000256" key="2">
    <source>
        <dbReference type="ARBA" id="ARBA00006285"/>
    </source>
</evidence>
<feature type="domain" description="Glycoside hydrolase family 20 catalytic" evidence="6">
    <location>
        <begin position="19"/>
        <end position="118"/>
    </location>
</feature>
<dbReference type="EMBL" id="JOJR01000251">
    <property type="protein sequence ID" value="RCN41076.1"/>
    <property type="molecule type" value="Genomic_DNA"/>
</dbReference>
<keyword evidence="5" id="KW-0175">Coiled coil</keyword>
<dbReference type="Gene3D" id="3.20.20.80">
    <property type="entry name" value="Glycosidases"/>
    <property type="match status" value="1"/>
</dbReference>
<evidence type="ECO:0000313" key="8">
    <source>
        <dbReference type="Proteomes" id="UP000252519"/>
    </source>
</evidence>
<accession>A0A368G9K4</accession>
<feature type="coiled-coil region" evidence="5">
    <location>
        <begin position="316"/>
        <end position="343"/>
    </location>
</feature>
<comment type="similarity">
    <text evidence="2">Belongs to the glycosyl hydrolase 20 family.</text>
</comment>
<evidence type="ECO:0000256" key="1">
    <source>
        <dbReference type="ARBA" id="ARBA00001231"/>
    </source>
</evidence>
<dbReference type="PANTHER" id="PTHR21040:SF12">
    <property type="entry name" value="BETA-N-ACETYLHEXOSAMINIDASE"/>
    <property type="match status" value="1"/>
</dbReference>
<dbReference type="OrthoDB" id="10023921at2759"/>
<organism evidence="7 8">
    <name type="scientific">Ancylostoma caninum</name>
    <name type="common">Dog hookworm</name>
    <dbReference type="NCBI Taxonomy" id="29170"/>
    <lineage>
        <taxon>Eukaryota</taxon>
        <taxon>Metazoa</taxon>
        <taxon>Ecdysozoa</taxon>
        <taxon>Nematoda</taxon>
        <taxon>Chromadorea</taxon>
        <taxon>Rhabditida</taxon>
        <taxon>Rhabditina</taxon>
        <taxon>Rhabditomorpha</taxon>
        <taxon>Strongyloidea</taxon>
        <taxon>Ancylostomatidae</taxon>
        <taxon>Ancylostomatinae</taxon>
        <taxon>Ancylostoma</taxon>
    </lineage>
</organism>
<dbReference type="GO" id="GO:0004563">
    <property type="term" value="F:beta-N-acetylhexosaminidase activity"/>
    <property type="evidence" value="ECO:0007669"/>
    <property type="project" value="UniProtKB-EC"/>
</dbReference>
<gene>
    <name evidence="7" type="ORF">ANCCAN_12959</name>
</gene>
<dbReference type="AlphaFoldDB" id="A0A368G9K4"/>
<dbReference type="EC" id="3.2.1.52" evidence="3"/>
<dbReference type="Pfam" id="PF00728">
    <property type="entry name" value="Glyco_hydro_20"/>
    <property type="match status" value="1"/>
</dbReference>
<sequence length="373" mass="43246">TSVSIVETFHPGSSHITYFQDDTICPTDERSIKLIQNIITQVRTLHPNSKRIHIGADEAFHIAEDHRCKARLSIMVEPDHRRAVEKLKLAHISKVALLARSAGFQEVFAWNDMFDKSMIEDLRESGLGTLITPVVWGYKVDVTEDGYFPDRLFERISQVFPKIYFASAFKGAKSQAENYIDLDRYLQNHRSYVKLYRMNKNSLDGRVGGIILTGWQRYMHHAPLCELLAVSIPSLVTDLAYLDDVERNGDELWKQVQNLLKCPKHLKPTITPTVIDSFTYIPHKDAYLKSCDFEGKELFKLIMEDLHMLEWKVSRFRFKNEMKDELMDEIKALAEKMNEALSRYYFATDVNEFLKTKIFSLKRALIEPFTVLA</sequence>
<evidence type="ECO:0000256" key="5">
    <source>
        <dbReference type="SAM" id="Coils"/>
    </source>
</evidence>
<keyword evidence="8" id="KW-1185">Reference proteome</keyword>
<dbReference type="InterPro" id="IPR038901">
    <property type="entry name" value="HEXDC-like"/>
</dbReference>
<evidence type="ECO:0000256" key="3">
    <source>
        <dbReference type="ARBA" id="ARBA00012663"/>
    </source>
</evidence>
<dbReference type="GO" id="GO:0005975">
    <property type="term" value="P:carbohydrate metabolic process"/>
    <property type="evidence" value="ECO:0007669"/>
    <property type="project" value="InterPro"/>
</dbReference>
<feature type="non-terminal residue" evidence="7">
    <location>
        <position position="1"/>
    </location>
</feature>
<evidence type="ECO:0000259" key="6">
    <source>
        <dbReference type="Pfam" id="PF00728"/>
    </source>
</evidence>
<comment type="catalytic activity">
    <reaction evidence="1">
        <text>Hydrolysis of terminal non-reducing N-acetyl-D-hexosamine residues in N-acetyl-beta-D-hexosaminides.</text>
        <dbReference type="EC" id="3.2.1.52"/>
    </reaction>
</comment>
<dbReference type="InterPro" id="IPR017853">
    <property type="entry name" value="GH"/>
</dbReference>
<name>A0A368G9K4_ANCCA</name>
<dbReference type="InterPro" id="IPR015883">
    <property type="entry name" value="Glyco_hydro_20_cat"/>
</dbReference>
<protein>
    <recommendedName>
        <fullName evidence="3">beta-N-acetylhexosaminidase</fullName>
        <ecNumber evidence="3">3.2.1.52</ecNumber>
    </recommendedName>
</protein>
<dbReference type="SUPFAM" id="SSF51445">
    <property type="entry name" value="(Trans)glycosidases"/>
    <property type="match status" value="1"/>
</dbReference>
<comment type="caution">
    <text evidence="7">The sequence shown here is derived from an EMBL/GenBank/DDBJ whole genome shotgun (WGS) entry which is preliminary data.</text>
</comment>
<keyword evidence="4" id="KW-0378">Hydrolase</keyword>
<reference evidence="7 8" key="1">
    <citation type="submission" date="2014-10" db="EMBL/GenBank/DDBJ databases">
        <title>Draft genome of the hookworm Ancylostoma caninum.</title>
        <authorList>
            <person name="Mitreva M."/>
        </authorList>
    </citation>
    <scope>NUCLEOTIDE SEQUENCE [LARGE SCALE GENOMIC DNA]</scope>
    <source>
        <strain evidence="7 8">Baltimore</strain>
    </source>
</reference>
<proteinExistence type="inferred from homology"/>